<gene>
    <name evidence="2" type="ordered locus">Npun_R0749</name>
</gene>
<evidence type="ECO:0000313" key="3">
    <source>
        <dbReference type="Proteomes" id="UP000001191"/>
    </source>
</evidence>
<evidence type="ECO:0000313" key="2">
    <source>
        <dbReference type="EMBL" id="ACC79501.1"/>
    </source>
</evidence>
<organism evidence="2 3">
    <name type="scientific">Nostoc punctiforme (strain ATCC 29133 / PCC 73102)</name>
    <dbReference type="NCBI Taxonomy" id="63737"/>
    <lineage>
        <taxon>Bacteria</taxon>
        <taxon>Bacillati</taxon>
        <taxon>Cyanobacteriota</taxon>
        <taxon>Cyanophyceae</taxon>
        <taxon>Nostocales</taxon>
        <taxon>Nostocaceae</taxon>
        <taxon>Nostoc</taxon>
    </lineage>
</organism>
<reference evidence="3" key="1">
    <citation type="submission" date="2008-04" db="EMBL/GenBank/DDBJ databases">
        <title>Complete sequence of chromosome of Nostoc punctiforme ATCC 29133.</title>
        <authorList>
            <consortium name="US DOE Joint Genome Institute"/>
            <person name="Copeland A."/>
            <person name="Lucas S."/>
            <person name="Lapidus A."/>
            <person name="Glavina del Rio T."/>
            <person name="Dalin E."/>
            <person name="Tice H."/>
            <person name="Pitluck S."/>
            <person name="Chain P."/>
            <person name="Malfatti S."/>
            <person name="Shin M."/>
            <person name="Vergez L."/>
            <person name="Schmutz J."/>
            <person name="Larimer F."/>
            <person name="Land M."/>
            <person name="Hauser L."/>
            <person name="Kyrpides N."/>
            <person name="Kim E."/>
            <person name="Meeks J.C."/>
            <person name="Elhai J."/>
            <person name="Campbell E.L."/>
            <person name="Thiel T."/>
            <person name="Longmire J."/>
            <person name="Potts M."/>
            <person name="Atlas R."/>
        </authorList>
    </citation>
    <scope>NUCLEOTIDE SEQUENCE [LARGE SCALE GENOMIC DNA]</scope>
    <source>
        <strain evidence="3">ATCC 29133 / PCC 73102</strain>
    </source>
</reference>
<proteinExistence type="predicted"/>
<sequence length="139" mass="15706">MVFQMSAPRTDQPRIQEQAQVNDPTDYEDDEPFDRTQCKVYYAGVLLGANVFWFKNGTSGTYIMFTDSDELVDKAKNRGTDIWLAKSDFLNLLGNDLMQQMEPEVKEVFARRLDGASYVAVVDDSLTSRAMGAAKDCVR</sequence>
<dbReference type="HOGENOM" id="CLU_1843058_0_0_3"/>
<evidence type="ECO:0000256" key="1">
    <source>
        <dbReference type="SAM" id="MobiDB-lite"/>
    </source>
</evidence>
<dbReference type="EnsemblBacteria" id="ACC79501">
    <property type="protein sequence ID" value="ACC79501"/>
    <property type="gene ID" value="Npun_R0749"/>
</dbReference>
<dbReference type="eggNOG" id="ENOG5030V17">
    <property type="taxonomic scope" value="Bacteria"/>
</dbReference>
<protein>
    <submittedName>
        <fullName evidence="2">Uncharacterized protein</fullName>
    </submittedName>
</protein>
<accession>B2IT03</accession>
<dbReference type="EMBL" id="CP001037">
    <property type="protein sequence ID" value="ACC79501.1"/>
    <property type="molecule type" value="Genomic_DNA"/>
</dbReference>
<name>B2IT03_NOSP7</name>
<dbReference type="Proteomes" id="UP000001191">
    <property type="component" value="Chromosome"/>
</dbReference>
<keyword evidence="3" id="KW-1185">Reference proteome</keyword>
<dbReference type="KEGG" id="npu:Npun_R0749"/>
<reference evidence="2 3" key="2">
    <citation type="journal article" date="2013" name="Plant Physiol.">
        <title>A Nostoc punctiforme Sugar Transporter Necessary to Establish a Cyanobacterium-Plant Symbiosis.</title>
        <authorList>
            <person name="Ekman M."/>
            <person name="Picossi S."/>
            <person name="Campbell E.L."/>
            <person name="Meeks J.C."/>
            <person name="Flores E."/>
        </authorList>
    </citation>
    <scope>NUCLEOTIDE SEQUENCE [LARGE SCALE GENOMIC DNA]</scope>
    <source>
        <strain evidence="3">ATCC 29133 / PCC 73102</strain>
    </source>
</reference>
<feature type="compositionally biased region" description="Polar residues" evidence="1">
    <location>
        <begin position="7"/>
        <end position="23"/>
    </location>
</feature>
<feature type="region of interest" description="Disordered" evidence="1">
    <location>
        <begin position="1"/>
        <end position="30"/>
    </location>
</feature>
<dbReference type="AlphaFoldDB" id="B2IT03"/>